<accession>A0ABU4U2Z9</accession>
<dbReference type="EMBL" id="JAXAVV010000024">
    <property type="protein sequence ID" value="MDX8054951.1"/>
    <property type="molecule type" value="Genomic_DNA"/>
</dbReference>
<feature type="compositionally biased region" description="Polar residues" evidence="1">
    <location>
        <begin position="95"/>
        <end position="105"/>
    </location>
</feature>
<name>A0ABU4U2Z9_9PSEU</name>
<evidence type="ECO:0000313" key="3">
    <source>
        <dbReference type="Proteomes" id="UP001271792"/>
    </source>
</evidence>
<reference evidence="2 3" key="2">
    <citation type="submission" date="2023-11" db="EMBL/GenBank/DDBJ databases">
        <authorList>
            <person name="Lara A.C."/>
            <person name="Chronakova A."/>
        </authorList>
    </citation>
    <scope>NUCLEOTIDE SEQUENCE [LARGE SCALE GENOMIC DNA]</scope>
    <source>
        <strain evidence="2 3">BCCO 10_0798</strain>
    </source>
</reference>
<comment type="caution">
    <text evidence="2">The sequence shown here is derived from an EMBL/GenBank/DDBJ whole genome shotgun (WGS) entry which is preliminary data.</text>
</comment>
<reference evidence="2 3" key="1">
    <citation type="submission" date="2023-11" db="EMBL/GenBank/DDBJ databases">
        <title>Lentzea sokolovensis, sp. nov., Lentzea kristufkii, sp. nov., and Lentzea miocenensis, sp. nov., rare actinobacteria from Sokolov Coal Basin, Miocene lacustrine sediment, Czech Republic.</title>
        <authorList>
            <person name="Lara A."/>
            <person name="Kotroba L."/>
            <person name="Nouioui I."/>
            <person name="Neumann-Schaal M."/>
            <person name="Mast Y."/>
            <person name="Chronakova A."/>
        </authorList>
    </citation>
    <scope>NUCLEOTIDE SEQUENCE [LARGE SCALE GENOMIC DNA]</scope>
    <source>
        <strain evidence="2 3">BCCO 10_0798</strain>
    </source>
</reference>
<feature type="region of interest" description="Disordered" evidence="1">
    <location>
        <begin position="77"/>
        <end position="105"/>
    </location>
</feature>
<protein>
    <submittedName>
        <fullName evidence="2">Uncharacterized protein</fullName>
    </submittedName>
</protein>
<sequence>MFQPYLAEYRYYALFEDGHGMSDVANAEGLYRSIGVHDEQKYDGHGVWTRSDGLSRAGDRDSYDISRCHCCRASVTSWRRSSSSSRPGGEPSRWTVTSTSPCSTA</sequence>
<evidence type="ECO:0000256" key="1">
    <source>
        <dbReference type="SAM" id="MobiDB-lite"/>
    </source>
</evidence>
<gene>
    <name evidence="2" type="ORF">SK571_36740</name>
</gene>
<organism evidence="2 3">
    <name type="scientific">Lentzea kristufekii</name>
    <dbReference type="NCBI Taxonomy" id="3095430"/>
    <lineage>
        <taxon>Bacteria</taxon>
        <taxon>Bacillati</taxon>
        <taxon>Actinomycetota</taxon>
        <taxon>Actinomycetes</taxon>
        <taxon>Pseudonocardiales</taxon>
        <taxon>Pseudonocardiaceae</taxon>
        <taxon>Lentzea</taxon>
    </lineage>
</organism>
<feature type="compositionally biased region" description="Low complexity" evidence="1">
    <location>
        <begin position="77"/>
        <end position="94"/>
    </location>
</feature>
<proteinExistence type="predicted"/>
<dbReference type="Proteomes" id="UP001271792">
    <property type="component" value="Unassembled WGS sequence"/>
</dbReference>
<evidence type="ECO:0000313" key="2">
    <source>
        <dbReference type="EMBL" id="MDX8054951.1"/>
    </source>
</evidence>
<dbReference type="RefSeq" id="WP_319988715.1">
    <property type="nucleotide sequence ID" value="NZ_JAXAVV010000024.1"/>
</dbReference>
<keyword evidence="3" id="KW-1185">Reference proteome</keyword>